<feature type="signal peptide" evidence="1">
    <location>
        <begin position="1"/>
        <end position="18"/>
    </location>
</feature>
<feature type="chain" id="PRO_5021285024" description="Cyclophilin-like domain-containing protein" evidence="1">
    <location>
        <begin position="19"/>
        <end position="153"/>
    </location>
</feature>
<dbReference type="Pfam" id="PF18050">
    <property type="entry name" value="Cyclophil_like2"/>
    <property type="match status" value="1"/>
</dbReference>
<comment type="caution">
    <text evidence="3">The sequence shown here is derived from an EMBL/GenBank/DDBJ whole genome shotgun (WGS) entry which is preliminary data.</text>
</comment>
<keyword evidence="1" id="KW-0732">Signal</keyword>
<dbReference type="InterPro" id="IPR041183">
    <property type="entry name" value="Cyclophilin-like"/>
</dbReference>
<feature type="domain" description="Cyclophilin-like" evidence="2">
    <location>
        <begin position="42"/>
        <end position="150"/>
    </location>
</feature>
<dbReference type="SUPFAM" id="SSF50891">
    <property type="entry name" value="Cyclophilin-like"/>
    <property type="match status" value="1"/>
</dbReference>
<dbReference type="Gene3D" id="2.40.100.20">
    <property type="match status" value="1"/>
</dbReference>
<evidence type="ECO:0000259" key="2">
    <source>
        <dbReference type="Pfam" id="PF18050"/>
    </source>
</evidence>
<evidence type="ECO:0000256" key="1">
    <source>
        <dbReference type="SAM" id="SignalP"/>
    </source>
</evidence>
<dbReference type="AlphaFoldDB" id="A0A502GVP7"/>
<dbReference type="InterPro" id="IPR029000">
    <property type="entry name" value="Cyclophilin-like_dom_sf"/>
</dbReference>
<protein>
    <recommendedName>
        <fullName evidence="2">Cyclophilin-like domain-containing protein</fullName>
    </recommendedName>
</protein>
<dbReference type="OrthoDB" id="9801466at2"/>
<dbReference type="Proteomes" id="UP000317646">
    <property type="component" value="Unassembled WGS sequence"/>
</dbReference>
<name>A0A502GVP7_9BACT</name>
<dbReference type="EMBL" id="RCYZ01000005">
    <property type="protein sequence ID" value="TPG65300.1"/>
    <property type="molecule type" value="Genomic_DNA"/>
</dbReference>
<reference evidence="3 4" key="1">
    <citation type="journal article" date="2019" name="Environ. Microbiol.">
        <title>Species interactions and distinct microbial communities in high Arctic permafrost affected cryosols are associated with the CH4 and CO2 gas fluxes.</title>
        <authorList>
            <person name="Altshuler I."/>
            <person name="Hamel J."/>
            <person name="Turney S."/>
            <person name="Magnuson E."/>
            <person name="Levesque R."/>
            <person name="Greer C."/>
            <person name="Whyte L.G."/>
        </authorList>
    </citation>
    <scope>NUCLEOTIDE SEQUENCE [LARGE SCALE GENOMIC DNA]</scope>
    <source>
        <strain evidence="3 4">S9.2P</strain>
    </source>
</reference>
<proteinExistence type="predicted"/>
<keyword evidence="4" id="KW-1185">Reference proteome</keyword>
<accession>A0A502GVP7</accession>
<evidence type="ECO:0000313" key="4">
    <source>
        <dbReference type="Proteomes" id="UP000317646"/>
    </source>
</evidence>
<evidence type="ECO:0000313" key="3">
    <source>
        <dbReference type="EMBL" id="TPG65300.1"/>
    </source>
</evidence>
<sequence length="153" mass="16864">MKRPRLLLLSFLLLLVLAEDCKSNTPEPDISTLPIMSRQLRIRVGSDTFTATLFDNPTNTAFVARLPLTVSMTELNGNEKYCDLPQGLPTSAVNPGTIQAGDLLLYGFNTLVIFYETFSTSYRYTRMGRLDNPAGLATALGRGNVTVTFEVQP</sequence>
<organism evidence="3 4">
    <name type="scientific">Hymenobacter nivis</name>
    <dbReference type="NCBI Taxonomy" id="1850093"/>
    <lineage>
        <taxon>Bacteria</taxon>
        <taxon>Pseudomonadati</taxon>
        <taxon>Bacteroidota</taxon>
        <taxon>Cytophagia</taxon>
        <taxon>Cytophagales</taxon>
        <taxon>Hymenobacteraceae</taxon>
        <taxon>Hymenobacter</taxon>
    </lineage>
</organism>
<gene>
    <name evidence="3" type="ORF">EAH73_12490</name>
</gene>